<feature type="signal peptide" evidence="5">
    <location>
        <begin position="1"/>
        <end position="30"/>
    </location>
</feature>
<evidence type="ECO:0000256" key="5">
    <source>
        <dbReference type="SAM" id="SignalP"/>
    </source>
</evidence>
<dbReference type="Pfam" id="PF13416">
    <property type="entry name" value="SBP_bac_8"/>
    <property type="match status" value="1"/>
</dbReference>
<feature type="chain" id="PRO_5045879063" evidence="5">
    <location>
        <begin position="31"/>
        <end position="450"/>
    </location>
</feature>
<evidence type="ECO:0000313" key="7">
    <source>
        <dbReference type="Proteomes" id="UP001082703"/>
    </source>
</evidence>
<dbReference type="InterPro" id="IPR006059">
    <property type="entry name" value="SBP"/>
</dbReference>
<dbReference type="SUPFAM" id="SSF53850">
    <property type="entry name" value="Periplasmic binding protein-like II"/>
    <property type="match status" value="1"/>
</dbReference>
<keyword evidence="3" id="KW-0813">Transport</keyword>
<dbReference type="PROSITE" id="PS51257">
    <property type="entry name" value="PROKAR_LIPOPROTEIN"/>
    <property type="match status" value="1"/>
</dbReference>
<protein>
    <submittedName>
        <fullName evidence="6">ABC transporter substrate-binding protein</fullName>
    </submittedName>
</protein>
<proteinExistence type="inferred from homology"/>
<dbReference type="PANTHER" id="PTHR43649">
    <property type="entry name" value="ARABINOSE-BINDING PROTEIN-RELATED"/>
    <property type="match status" value="1"/>
</dbReference>
<evidence type="ECO:0000256" key="2">
    <source>
        <dbReference type="ARBA" id="ARBA00008520"/>
    </source>
</evidence>
<dbReference type="Gene3D" id="3.40.190.10">
    <property type="entry name" value="Periplasmic binding protein-like II"/>
    <property type="match status" value="2"/>
</dbReference>
<dbReference type="InterPro" id="IPR050490">
    <property type="entry name" value="Bact_solute-bd_prot1"/>
</dbReference>
<accession>A0ABT4BS54</accession>
<keyword evidence="7" id="KW-1185">Reference proteome</keyword>
<sequence length="450" mass="50004">MENNKIYGVFKRILCVVLAAGMVVSTSACNSNAPSQKGTDKSGNSKIEIEYWYGLGGTLGKEMDNIINDFNASQNRITVKGVKQADYTETSKLLQAAIAANQPPAAVLMPPEYTNKFMKRKALQNLDGYIEKKSDFHKDDIIPALLNYGTGSDGHIYALPAYSTTHILFYRKESFKKAGIDPDKALKSWQSLAEASKKLSVKKNGETVSYGWDPMYEPVHFIDIARAAGGQVLSKDQKTVTFDSPEWVESWESMRKWINQDHIMKFNFGGEGWEFWYKTMDDVLQGRTAGYTGSTADISDLDFNIVDAHVQPGWKDKPAKPYIDAVMSSVLAAAPEQQKAAAFEWISYLSSTEENSKFSINTGYLPVRTSCREDKQFKAYVERVPAMGVAIDQTKIAIPLFVDITGGKVSQAIKDALDLVLIENVPAKEALTREKKIAQAALDEYWAAQS</sequence>
<dbReference type="CDD" id="cd14748">
    <property type="entry name" value="PBP2_UgpB"/>
    <property type="match status" value="1"/>
</dbReference>
<gene>
    <name evidence="6" type="ORF">OUY18_05645</name>
</gene>
<evidence type="ECO:0000313" key="6">
    <source>
        <dbReference type="EMBL" id="MCY1713737.1"/>
    </source>
</evidence>
<name>A0ABT4BS54_9FIRM</name>
<reference evidence="6 7" key="1">
    <citation type="submission" date="2022-11" db="EMBL/GenBank/DDBJ databases">
        <authorList>
            <person name="Caiyu Z."/>
        </authorList>
    </citation>
    <scope>NUCLEOTIDE SEQUENCE [LARGE SCALE GENOMIC DNA]</scope>
    <source>
        <strain evidence="6 7">YR-4</strain>
    </source>
</reference>
<evidence type="ECO:0000256" key="4">
    <source>
        <dbReference type="ARBA" id="ARBA00022729"/>
    </source>
</evidence>
<dbReference type="EMBL" id="JAPOHA010000004">
    <property type="protein sequence ID" value="MCY1713737.1"/>
    <property type="molecule type" value="Genomic_DNA"/>
</dbReference>
<comment type="similarity">
    <text evidence="2">Belongs to the bacterial solute-binding protein 1 family.</text>
</comment>
<keyword evidence="4 5" id="KW-0732">Signal</keyword>
<organism evidence="6 7">
    <name type="scientific">Caproiciproducens galactitolivorans</name>
    <dbReference type="NCBI Taxonomy" id="642589"/>
    <lineage>
        <taxon>Bacteria</taxon>
        <taxon>Bacillati</taxon>
        <taxon>Bacillota</taxon>
        <taxon>Clostridia</taxon>
        <taxon>Eubacteriales</taxon>
        <taxon>Acutalibacteraceae</taxon>
        <taxon>Caproiciproducens</taxon>
    </lineage>
</organism>
<evidence type="ECO:0000256" key="1">
    <source>
        <dbReference type="ARBA" id="ARBA00004196"/>
    </source>
</evidence>
<comment type="subcellular location">
    <subcellularLocation>
        <location evidence="1">Cell envelope</location>
    </subcellularLocation>
</comment>
<comment type="caution">
    <text evidence="6">The sequence shown here is derived from an EMBL/GenBank/DDBJ whole genome shotgun (WGS) entry which is preliminary data.</text>
</comment>
<dbReference type="Proteomes" id="UP001082703">
    <property type="component" value="Unassembled WGS sequence"/>
</dbReference>
<dbReference type="PANTHER" id="PTHR43649:SF31">
    <property type="entry name" value="SN-GLYCEROL-3-PHOSPHATE-BINDING PERIPLASMIC PROTEIN UGPB"/>
    <property type="match status" value="1"/>
</dbReference>
<evidence type="ECO:0000256" key="3">
    <source>
        <dbReference type="ARBA" id="ARBA00022448"/>
    </source>
</evidence>